<dbReference type="AlphaFoldDB" id="A0A0B7BT13"/>
<dbReference type="EMBL" id="HACG01049264">
    <property type="protein sequence ID" value="CEK96129.1"/>
    <property type="molecule type" value="Transcribed_RNA"/>
</dbReference>
<organism evidence="1">
    <name type="scientific">Arion vulgaris</name>
    <dbReference type="NCBI Taxonomy" id="1028688"/>
    <lineage>
        <taxon>Eukaryota</taxon>
        <taxon>Metazoa</taxon>
        <taxon>Spiralia</taxon>
        <taxon>Lophotrochozoa</taxon>
        <taxon>Mollusca</taxon>
        <taxon>Gastropoda</taxon>
        <taxon>Heterobranchia</taxon>
        <taxon>Euthyneura</taxon>
        <taxon>Panpulmonata</taxon>
        <taxon>Eupulmonata</taxon>
        <taxon>Stylommatophora</taxon>
        <taxon>Helicina</taxon>
        <taxon>Arionoidea</taxon>
        <taxon>Arionidae</taxon>
        <taxon>Arion</taxon>
    </lineage>
</organism>
<evidence type="ECO:0000313" key="1">
    <source>
        <dbReference type="EMBL" id="CEK96128.1"/>
    </source>
</evidence>
<proteinExistence type="predicted"/>
<name>A0A0B7BT13_9EUPU</name>
<dbReference type="Gene3D" id="3.30.420.10">
    <property type="entry name" value="Ribonuclease H-like superfamily/Ribonuclease H"/>
    <property type="match status" value="1"/>
</dbReference>
<gene>
    <name evidence="1" type="primary">ORF210570</name>
    <name evidence="2" type="synonym">ORF210577</name>
</gene>
<sequence length="81" mass="9130">MSDGLDCSGMLSYSQTRADSTYPLLMDVCRFGDGVESALQMRDFADALTREWDLIPHNFLHRLVHSMRSRCQACLQAHGGH</sequence>
<evidence type="ECO:0000313" key="2">
    <source>
        <dbReference type="EMBL" id="CEK96129.1"/>
    </source>
</evidence>
<protein>
    <submittedName>
        <fullName evidence="1">Uncharacterized protein</fullName>
    </submittedName>
</protein>
<reference evidence="1" key="1">
    <citation type="submission" date="2014-12" db="EMBL/GenBank/DDBJ databases">
        <title>Insight into the proteome of Arion vulgaris.</title>
        <authorList>
            <person name="Aradska J."/>
            <person name="Bulat T."/>
            <person name="Smidak R."/>
            <person name="Sarate P."/>
            <person name="Gangsoo J."/>
            <person name="Sialana F."/>
            <person name="Bilban M."/>
            <person name="Lubec G."/>
        </authorList>
    </citation>
    <scope>NUCLEOTIDE SEQUENCE</scope>
    <source>
        <tissue evidence="1">Skin</tissue>
    </source>
</reference>
<accession>A0A0B7BT13</accession>
<dbReference type="GO" id="GO:0003676">
    <property type="term" value="F:nucleic acid binding"/>
    <property type="evidence" value="ECO:0007669"/>
    <property type="project" value="InterPro"/>
</dbReference>
<dbReference type="EMBL" id="HACG01049263">
    <property type="protein sequence ID" value="CEK96128.1"/>
    <property type="molecule type" value="Transcribed_RNA"/>
</dbReference>
<dbReference type="InterPro" id="IPR036397">
    <property type="entry name" value="RNaseH_sf"/>
</dbReference>